<proteinExistence type="predicted"/>
<evidence type="ECO:0000313" key="2">
    <source>
        <dbReference type="EMBL" id="AKF07607.1"/>
    </source>
</evidence>
<evidence type="ECO:0000256" key="1">
    <source>
        <dbReference type="SAM" id="SignalP"/>
    </source>
</evidence>
<dbReference type="SUPFAM" id="SSF69322">
    <property type="entry name" value="Tricorn protease domain 2"/>
    <property type="match status" value="1"/>
</dbReference>
<evidence type="ECO:0000313" key="3">
    <source>
        <dbReference type="Proteomes" id="UP000034883"/>
    </source>
</evidence>
<reference evidence="2 3" key="1">
    <citation type="submission" date="2015-03" db="EMBL/GenBank/DDBJ databases">
        <title>Genome assembly of Sandaracinus amylolyticus DSM 53668.</title>
        <authorList>
            <person name="Sharma G."/>
            <person name="Subramanian S."/>
        </authorList>
    </citation>
    <scope>NUCLEOTIDE SEQUENCE [LARGE SCALE GENOMIC DNA]</scope>
    <source>
        <strain evidence="2 3">DSM 53668</strain>
    </source>
</reference>
<gene>
    <name evidence="2" type="ORF">DB32_004756</name>
</gene>
<feature type="signal peptide" evidence="1">
    <location>
        <begin position="1"/>
        <end position="19"/>
    </location>
</feature>
<feature type="chain" id="PRO_5002512715" evidence="1">
    <location>
        <begin position="20"/>
        <end position="450"/>
    </location>
</feature>
<dbReference type="STRING" id="927083.DB32_004756"/>
<accession>A0A0F6YJX0</accession>
<dbReference type="RefSeq" id="WP_240481242.1">
    <property type="nucleotide sequence ID" value="NZ_CP011125.1"/>
</dbReference>
<dbReference type="Pfam" id="PF11617">
    <property type="entry name" value="Cu-binding_MopE"/>
    <property type="match status" value="1"/>
</dbReference>
<dbReference type="AlphaFoldDB" id="A0A0F6YJX0"/>
<dbReference type="Proteomes" id="UP000034883">
    <property type="component" value="Chromosome"/>
</dbReference>
<keyword evidence="3" id="KW-1185">Reference proteome</keyword>
<sequence length="450" mass="46210">MLRRATVLIAPLLFVVLGAAGPFEGCDERDGDDPRPLPRDVGGTCFFDEDCVPAGCEALRCLAGACVEVAPIRDADGDGHAPPPCGTDCDDRVVTVSPDATEVCDLVDQDCDGAVDEDAAPTAIRFDLTTLDPTMSATSWGDRVIVSDGEFTARGVRTRRLGLDGALGTVEPLYDTERAPIAIDAAPTEEGAWFVIALEPATDASATIVLVELERDDEGAVMPVGAPVTRDVDGVTAMVAITIDDVPYVAWDAEDTSRFVWTPAWAAPVRVGDGLVAGIGALDLASDGANVVVPSGARELTFLATADGSVVGTVVPDGELSPGHPLASDEGHVWALVRDAFDHSLQPITSSGTSPVTTLPTGGGSVQLGIDRTSDGLVITRGDTSSLRAWVLDAEMPSTIRRTFGPDEISGTGRAIVGVDVAATTQGTAIITNFGAGGSSLAVLACGAGS</sequence>
<organism evidence="2 3">
    <name type="scientific">Sandaracinus amylolyticus</name>
    <dbReference type="NCBI Taxonomy" id="927083"/>
    <lineage>
        <taxon>Bacteria</taxon>
        <taxon>Pseudomonadati</taxon>
        <taxon>Myxococcota</taxon>
        <taxon>Polyangia</taxon>
        <taxon>Polyangiales</taxon>
        <taxon>Sandaracinaceae</taxon>
        <taxon>Sandaracinus</taxon>
    </lineage>
</organism>
<name>A0A0F6YJX0_9BACT</name>
<dbReference type="InterPro" id="IPR021655">
    <property type="entry name" value="Put_metal-bd"/>
</dbReference>
<protein>
    <submittedName>
        <fullName evidence="2">Uncharacterized protein</fullName>
    </submittedName>
</protein>
<dbReference type="EMBL" id="CP011125">
    <property type="protein sequence ID" value="AKF07607.1"/>
    <property type="molecule type" value="Genomic_DNA"/>
</dbReference>
<keyword evidence="1" id="KW-0732">Signal</keyword>
<dbReference type="KEGG" id="samy:DB32_004756"/>